<feature type="region of interest" description="Disordered" evidence="1">
    <location>
        <begin position="209"/>
        <end position="230"/>
    </location>
</feature>
<sequence>MLTTPKEDHPLLTEQPPRRAMAFRVASASASASASKGRRAEGEDGRGAAGRRAAAAAARGLVMLGAVLLRRLRLRWLAVQYRRLRSYYARLLRDMIDAAADAEAVRARVVMDSKLLPRRRPPQPRELARFALAVSTDRACSAVARLAAVPPPRSGSGSGPVRDCLENMADSVDRLRDATAEVARTGAAATPLAPPSPSGSALRCRALYPRASSIPRQPRRPSGPALRCHH</sequence>
<dbReference type="Gene3D" id="1.20.140.40">
    <property type="entry name" value="Invertase/pectin methylesterase inhibitor family protein"/>
    <property type="match status" value="1"/>
</dbReference>
<organism evidence="3">
    <name type="scientific">Ananas comosus var. bracteatus</name>
    <name type="common">red pineapple</name>
    <dbReference type="NCBI Taxonomy" id="296719"/>
    <lineage>
        <taxon>Eukaryota</taxon>
        <taxon>Viridiplantae</taxon>
        <taxon>Streptophyta</taxon>
        <taxon>Embryophyta</taxon>
        <taxon>Tracheophyta</taxon>
        <taxon>Spermatophyta</taxon>
        <taxon>Magnoliopsida</taxon>
        <taxon>Liliopsida</taxon>
        <taxon>Poales</taxon>
        <taxon>Bromeliaceae</taxon>
        <taxon>Bromelioideae</taxon>
        <taxon>Ananas</taxon>
    </lineage>
</organism>
<feature type="region of interest" description="Disordered" evidence="1">
    <location>
        <begin position="23"/>
        <end position="47"/>
    </location>
</feature>
<evidence type="ECO:0000259" key="2">
    <source>
        <dbReference type="Pfam" id="PF04043"/>
    </source>
</evidence>
<dbReference type="EMBL" id="LR862146">
    <property type="protein sequence ID" value="CAD1827409.1"/>
    <property type="molecule type" value="Genomic_DNA"/>
</dbReference>
<proteinExistence type="predicted"/>
<accession>A0A6V7P9A4</accession>
<name>A0A6V7P9A4_ANACO</name>
<dbReference type="InterPro" id="IPR035513">
    <property type="entry name" value="Invertase/methylesterase_inhib"/>
</dbReference>
<evidence type="ECO:0000256" key="1">
    <source>
        <dbReference type="SAM" id="MobiDB-lite"/>
    </source>
</evidence>
<reference evidence="3" key="1">
    <citation type="submission" date="2020-07" db="EMBL/GenBank/DDBJ databases">
        <authorList>
            <person name="Lin J."/>
        </authorList>
    </citation>
    <scope>NUCLEOTIDE SEQUENCE</scope>
</reference>
<feature type="domain" description="Pectinesterase inhibitor" evidence="2">
    <location>
        <begin position="121"/>
        <end position="184"/>
    </location>
</feature>
<gene>
    <name evidence="3" type="ORF">CB5_LOCUS10620</name>
</gene>
<dbReference type="SUPFAM" id="SSF101148">
    <property type="entry name" value="Plant invertase/pectin methylesterase inhibitor"/>
    <property type="match status" value="1"/>
</dbReference>
<protein>
    <recommendedName>
        <fullName evidence="2">Pectinesterase inhibitor domain-containing protein</fullName>
    </recommendedName>
</protein>
<dbReference type="Pfam" id="PF04043">
    <property type="entry name" value="PMEI"/>
    <property type="match status" value="1"/>
</dbReference>
<dbReference type="AlphaFoldDB" id="A0A6V7P9A4"/>
<feature type="compositionally biased region" description="Low complexity" evidence="1">
    <location>
        <begin position="23"/>
        <end position="35"/>
    </location>
</feature>
<evidence type="ECO:0000313" key="3">
    <source>
        <dbReference type="EMBL" id="CAD1827409.1"/>
    </source>
</evidence>
<dbReference type="GO" id="GO:0004857">
    <property type="term" value="F:enzyme inhibitor activity"/>
    <property type="evidence" value="ECO:0007669"/>
    <property type="project" value="InterPro"/>
</dbReference>
<dbReference type="InterPro" id="IPR006501">
    <property type="entry name" value="Pectinesterase_inhib_dom"/>
</dbReference>